<dbReference type="SUPFAM" id="SSF90257">
    <property type="entry name" value="Myosin rod fragments"/>
    <property type="match status" value="1"/>
</dbReference>
<feature type="compositionally biased region" description="Low complexity" evidence="3">
    <location>
        <begin position="1219"/>
        <end position="1238"/>
    </location>
</feature>
<evidence type="ECO:0000256" key="3">
    <source>
        <dbReference type="SAM" id="MobiDB-lite"/>
    </source>
</evidence>
<dbReference type="PANTHER" id="PTHR18870">
    <property type="entry name" value="PROTEIN TAG-278-RELATED"/>
    <property type="match status" value="1"/>
</dbReference>
<gene>
    <name evidence="5" type="ORF">ADUPG1_006495</name>
</gene>
<evidence type="ECO:0000259" key="4">
    <source>
        <dbReference type="Pfam" id="PF15665"/>
    </source>
</evidence>
<dbReference type="Pfam" id="PF15665">
    <property type="entry name" value="FAM184"/>
    <property type="match status" value="1"/>
</dbReference>
<evidence type="ECO:0000256" key="1">
    <source>
        <dbReference type="ARBA" id="ARBA00023054"/>
    </source>
</evidence>
<evidence type="ECO:0000313" key="5">
    <source>
        <dbReference type="EMBL" id="GKT32313.1"/>
    </source>
</evidence>
<dbReference type="PANTHER" id="PTHR18870:SF9">
    <property type="entry name" value="PROTEIN TAG-278-RELATED"/>
    <property type="match status" value="1"/>
</dbReference>
<evidence type="ECO:0000313" key="6">
    <source>
        <dbReference type="Proteomes" id="UP001057375"/>
    </source>
</evidence>
<keyword evidence="6" id="KW-1185">Reference proteome</keyword>
<feature type="coiled-coil region" evidence="2">
    <location>
        <begin position="766"/>
        <end position="898"/>
    </location>
</feature>
<feature type="coiled-coil region" evidence="2">
    <location>
        <begin position="340"/>
        <end position="529"/>
    </location>
</feature>
<dbReference type="InterPro" id="IPR039478">
    <property type="entry name" value="FAM184A/B_N"/>
</dbReference>
<feature type="coiled-coil region" evidence="2">
    <location>
        <begin position="946"/>
        <end position="1180"/>
    </location>
</feature>
<dbReference type="EMBL" id="BQXS01009969">
    <property type="protein sequence ID" value="GKT32313.1"/>
    <property type="molecule type" value="Genomic_DNA"/>
</dbReference>
<feature type="domain" description="Protein FAM184A/B N-terminal" evidence="4">
    <location>
        <begin position="20"/>
        <end position="127"/>
    </location>
</feature>
<feature type="region of interest" description="Disordered" evidence="3">
    <location>
        <begin position="1210"/>
        <end position="1285"/>
    </location>
</feature>
<feature type="coiled-coil region" evidence="2">
    <location>
        <begin position="159"/>
        <end position="197"/>
    </location>
</feature>
<sequence length="1285" mass="148309">MSDSRITYLLSKKVAQLTKVVYQLNTRNEDHDADLDSLASAYEAQIDQIMTDAASKISRYKEEVERRKKVVIAADKFSSIIAQHDKEKEEFETRLQEVQKRASENLLQMKKMANKRLLELQQRVDSLDGSYKSALDQSAMLTKENGSLKAKVTELDASLSMMTDAKDKYQSQAAQFEEELRQSIINFNKKFDEQERKYTSEIELLRDALGKSSLNEDKQQKEIESLKDMLVVAQGKISDLEQSLSDGSSQMQDKISNLQHELGLKEEKIRLMRTNFDKLQKKYDDLKRELSMEKDDLQSRLQLAQGKISDLEQSLSDGSSQMQDKISNLQHELGLKEEKIRLMRTNFDKLQKKYDDLKRELSMEKDDLQSRLQRSLADLGSATSLLDERRKEIKELDIKINQYARERNESESRAIRSERELASATKELETLRQSEYDLQQELGELKRQYVEEKASVDRLQASLAEAKKRIDSLESDLRERGQMSGEKERELLATNERLLEECDQMKSTIKSLKERNSQLESDAKAEEDRRVQVSSLLTDVLTSTSGLVSSINEQIDSVTAQEETMSSDMAKVPEKYESGSMAMGGSPDLSSLTSEQKKNVLTIIESSLSSCQERGLGARKEEEAVYSKILDGLSEKVHHSKTHSSVSTPRGHTDIMNEQEKGQYDSIFGISSNILLTFQSLSKLFSLRAFKNNAFETLLDEHCDNIIKSEILRAEHAKLLKRIEDLELSSAQTSSSIQQELKQVKIDLEEERKGRALERTQFDRIKTELEAKITELEQSIAASTDKISSLSSSLSELEEDKTKLVAVNSDLQRQIEVLTDKCSKLAAKTEEYEEYISRLKDDEAKHLKDHGTVEEERRKALDRIKELEEQLRKSNKERDDLSNLLQRTKESLETLEGDRLREREFEISERDRINREWLAKEEAWKTEKEQFLKDHYEEMKKRDTIEHDLRTQLSQLETEYSNMKRDMEESMSDSKLHRERLEREKQEEIDRLKRHYEQLITQLNDKHDSILSQTKEELETRIRQLQRDKEKVDVEMEKVSNDLSLTRSRLADTNETVESLKRRLADVERESMQKQQEHADLLERTIIKMRKDMDRQRDDFEAEIRKCEKEHELEISSLLKQYKEGRESLNARIEALRAELAEHAEKWRKRSSLPEDVERIRNLEQALAMKDGEMRKIAEEKEYFRLELIGREEMYNKVFSSGKPTVAVFDPASRTPSQSSFAHSSRATAAARAQVQRSGTRTTSGRPKIAGRSSADGAKGSGRGLPPIQAGMKRSSSGGRAGYKY</sequence>
<comment type="caution">
    <text evidence="5">The sequence shown here is derived from an EMBL/GenBank/DDBJ whole genome shotgun (WGS) entry which is preliminary data.</text>
</comment>
<accession>A0ABQ5KIG8</accession>
<organism evidence="5 6">
    <name type="scientific">Aduncisulcus paluster</name>
    <dbReference type="NCBI Taxonomy" id="2918883"/>
    <lineage>
        <taxon>Eukaryota</taxon>
        <taxon>Metamonada</taxon>
        <taxon>Carpediemonas-like organisms</taxon>
        <taxon>Aduncisulcus</taxon>
    </lineage>
</organism>
<dbReference type="Proteomes" id="UP001057375">
    <property type="component" value="Unassembled WGS sequence"/>
</dbReference>
<protein>
    <submittedName>
        <fullName evidence="5">FAM184 family like protein</fullName>
    </submittedName>
</protein>
<reference evidence="5" key="1">
    <citation type="submission" date="2022-03" db="EMBL/GenBank/DDBJ databases">
        <title>Draft genome sequence of Aduncisulcus paluster, a free-living microaerophilic Fornicata.</title>
        <authorList>
            <person name="Yuyama I."/>
            <person name="Kume K."/>
            <person name="Tamura T."/>
            <person name="Inagaki Y."/>
            <person name="Hashimoto T."/>
        </authorList>
    </citation>
    <scope>NUCLEOTIDE SEQUENCE</scope>
    <source>
        <strain evidence="5">NY0171</strain>
    </source>
</reference>
<keyword evidence="1 2" id="KW-0175">Coiled coil</keyword>
<feature type="coiled-coil region" evidence="2">
    <location>
        <begin position="269"/>
        <end position="314"/>
    </location>
</feature>
<dbReference type="SUPFAM" id="SSF57997">
    <property type="entry name" value="Tropomyosin"/>
    <property type="match status" value="1"/>
</dbReference>
<dbReference type="Gene3D" id="1.10.287.1490">
    <property type="match status" value="2"/>
</dbReference>
<evidence type="ECO:0000256" key="2">
    <source>
        <dbReference type="SAM" id="Coils"/>
    </source>
</evidence>
<name>A0ABQ5KIG8_9EUKA</name>
<proteinExistence type="predicted"/>
<feature type="coiled-coil region" evidence="2">
    <location>
        <begin position="81"/>
        <end position="123"/>
    </location>
</feature>